<dbReference type="RefSeq" id="WP_157429196.1">
    <property type="nucleotide sequence ID" value="NZ_BAAANK010000003.1"/>
</dbReference>
<feature type="region of interest" description="Disordered" evidence="1">
    <location>
        <begin position="1"/>
        <end position="22"/>
    </location>
</feature>
<dbReference type="EMBL" id="BAAANK010000003">
    <property type="protein sequence ID" value="GAA1830072.1"/>
    <property type="molecule type" value="Genomic_DNA"/>
</dbReference>
<sequence length="498" mass="49351">MIGFGSGNGNGSGSGSGSAGTGGRDMRGIRGLAIACTVATAATFVVVAPAEASEQVTPVASCDELAAALATSGTVLLTQEFTGPDAACEPLEVGPGADVVLDLDWHDLQVGDFYDPSPGDAAIFVPTDSRLTVRGRASGSLTVYAGDGAGIGARPGSGASGDIRIEGGSITATSRTAAGIGGADGDARVEITGGRVTARSSTNASVDSGAAIGGGRFGTGVVEVTGGLVRGESWSAAGIGGGSDGNGIVTMAEPEAPPDASRFNTGASVSGAGIGGGVRGVGEVVIAGRSRVLGFAGGASADENGPGIGDPSGIGTVTISGLPTVVAGSIRSSRTEILGGSVRIDSGYPRTDPRPVAGDQPLSPISIVVTHTGNIAPGPLLSVVDADGVPTGYQVHPSPLNEATLWLPPGPAWIRGELYGDLRTFPVTVAEDGSSTARLNFGSSEPPPPTLKERIATRFAQLARVLGDNDAAITRIARELGTTEGTVRYWLRRAGEIG</sequence>
<name>A0ABP4Z0A2_9MICO</name>
<evidence type="ECO:0000313" key="2">
    <source>
        <dbReference type="EMBL" id="GAA1830072.1"/>
    </source>
</evidence>
<evidence type="ECO:0000256" key="1">
    <source>
        <dbReference type="SAM" id="MobiDB-lite"/>
    </source>
</evidence>
<keyword evidence="3" id="KW-1185">Reference proteome</keyword>
<organism evidence="2 3">
    <name type="scientific">Agromyces salentinus</name>
    <dbReference type="NCBI Taxonomy" id="269421"/>
    <lineage>
        <taxon>Bacteria</taxon>
        <taxon>Bacillati</taxon>
        <taxon>Actinomycetota</taxon>
        <taxon>Actinomycetes</taxon>
        <taxon>Micrococcales</taxon>
        <taxon>Microbacteriaceae</taxon>
        <taxon>Agromyces</taxon>
    </lineage>
</organism>
<comment type="caution">
    <text evidence="2">The sequence shown here is derived from an EMBL/GenBank/DDBJ whole genome shotgun (WGS) entry which is preliminary data.</text>
</comment>
<reference evidence="3" key="1">
    <citation type="journal article" date="2019" name="Int. J. Syst. Evol. Microbiol.">
        <title>The Global Catalogue of Microorganisms (GCM) 10K type strain sequencing project: providing services to taxonomists for standard genome sequencing and annotation.</title>
        <authorList>
            <consortium name="The Broad Institute Genomics Platform"/>
            <consortium name="The Broad Institute Genome Sequencing Center for Infectious Disease"/>
            <person name="Wu L."/>
            <person name="Ma J."/>
        </authorList>
    </citation>
    <scope>NUCLEOTIDE SEQUENCE [LARGE SCALE GENOMIC DNA]</scope>
    <source>
        <strain evidence="3">JCM 14323</strain>
    </source>
</reference>
<evidence type="ECO:0000313" key="3">
    <source>
        <dbReference type="Proteomes" id="UP001501746"/>
    </source>
</evidence>
<gene>
    <name evidence="2" type="ORF">GCM10009750_12300</name>
</gene>
<protein>
    <recommendedName>
        <fullName evidence="4">Helix-turn-helix domain-containing protein</fullName>
    </recommendedName>
</protein>
<accession>A0ABP4Z0A2</accession>
<evidence type="ECO:0008006" key="4">
    <source>
        <dbReference type="Google" id="ProtNLM"/>
    </source>
</evidence>
<proteinExistence type="predicted"/>
<dbReference type="Proteomes" id="UP001501746">
    <property type="component" value="Unassembled WGS sequence"/>
</dbReference>